<reference evidence="2 3" key="1">
    <citation type="submission" date="2017-11" db="EMBL/GenBank/DDBJ databases">
        <title>De-novo sequencing of pomegranate (Punica granatum L.) genome.</title>
        <authorList>
            <person name="Akparov Z."/>
            <person name="Amiraslanov A."/>
            <person name="Hajiyeva S."/>
            <person name="Abbasov M."/>
            <person name="Kaur K."/>
            <person name="Hamwieh A."/>
            <person name="Solovyev V."/>
            <person name="Salamov A."/>
            <person name="Braich B."/>
            <person name="Kosarev P."/>
            <person name="Mahmoud A."/>
            <person name="Hajiyev E."/>
            <person name="Babayeva S."/>
            <person name="Izzatullayeva V."/>
            <person name="Mammadov A."/>
            <person name="Mammadov A."/>
            <person name="Sharifova S."/>
            <person name="Ojaghi J."/>
            <person name="Eynullazada K."/>
            <person name="Bayramov B."/>
            <person name="Abdulazimova A."/>
            <person name="Shahmuradov I."/>
        </authorList>
    </citation>
    <scope>NUCLEOTIDE SEQUENCE [LARGE SCALE GENOMIC DNA]</scope>
    <source>
        <strain evidence="3">cv. AG2017</strain>
        <tissue evidence="2">Leaf</tissue>
    </source>
</reference>
<evidence type="ECO:0000313" key="3">
    <source>
        <dbReference type="Proteomes" id="UP000233551"/>
    </source>
</evidence>
<sequence length="95" mass="10182">RVGRWAGLGRWPRAGLLLDWADVRPRIAGDDQTKLDDDRESPGLGWIAEGNDLRGGPSSGQQGKLGKVMRSVAQLDGRRKPGSSREACARAEGCG</sequence>
<organism evidence="2 3">
    <name type="scientific">Punica granatum</name>
    <name type="common">Pomegranate</name>
    <dbReference type="NCBI Taxonomy" id="22663"/>
    <lineage>
        <taxon>Eukaryota</taxon>
        <taxon>Viridiplantae</taxon>
        <taxon>Streptophyta</taxon>
        <taxon>Embryophyta</taxon>
        <taxon>Tracheophyta</taxon>
        <taxon>Spermatophyta</taxon>
        <taxon>Magnoliopsida</taxon>
        <taxon>eudicotyledons</taxon>
        <taxon>Gunneridae</taxon>
        <taxon>Pentapetalae</taxon>
        <taxon>rosids</taxon>
        <taxon>malvids</taxon>
        <taxon>Myrtales</taxon>
        <taxon>Lythraceae</taxon>
        <taxon>Punica</taxon>
    </lineage>
</organism>
<keyword evidence="3" id="KW-1185">Reference proteome</keyword>
<protein>
    <submittedName>
        <fullName evidence="2">Uncharacterized protein</fullName>
    </submittedName>
</protein>
<feature type="non-terminal residue" evidence="2">
    <location>
        <position position="1"/>
    </location>
</feature>
<dbReference type="EMBL" id="PGOL01008120">
    <property type="protein sequence ID" value="PKI32036.1"/>
    <property type="molecule type" value="Genomic_DNA"/>
</dbReference>
<evidence type="ECO:0000256" key="1">
    <source>
        <dbReference type="SAM" id="MobiDB-lite"/>
    </source>
</evidence>
<accession>A0A2I0HL68</accession>
<evidence type="ECO:0000313" key="2">
    <source>
        <dbReference type="EMBL" id="PKI32036.1"/>
    </source>
</evidence>
<dbReference type="Proteomes" id="UP000233551">
    <property type="component" value="Unassembled WGS sequence"/>
</dbReference>
<feature type="compositionally biased region" description="Basic and acidic residues" evidence="1">
    <location>
        <begin position="28"/>
        <end position="41"/>
    </location>
</feature>
<comment type="caution">
    <text evidence="2">The sequence shown here is derived from an EMBL/GenBank/DDBJ whole genome shotgun (WGS) entry which is preliminary data.</text>
</comment>
<feature type="region of interest" description="Disordered" evidence="1">
    <location>
        <begin position="28"/>
        <end position="95"/>
    </location>
</feature>
<dbReference type="AlphaFoldDB" id="A0A2I0HL68"/>
<proteinExistence type="predicted"/>
<name>A0A2I0HL68_PUNGR</name>
<gene>
    <name evidence="2" type="ORF">CRG98_047573</name>
</gene>